<gene>
    <name evidence="1" type="ORF">SAMN04489747_3080</name>
</gene>
<evidence type="ECO:0008006" key="3">
    <source>
        <dbReference type="Google" id="ProtNLM"/>
    </source>
</evidence>
<dbReference type="AlphaFoldDB" id="A0A1G7BVG1"/>
<dbReference type="InterPro" id="IPR027417">
    <property type="entry name" value="P-loop_NTPase"/>
</dbReference>
<dbReference type="Gene3D" id="3.40.50.300">
    <property type="entry name" value="P-loop containing nucleotide triphosphate hydrolases"/>
    <property type="match status" value="1"/>
</dbReference>
<dbReference type="RefSeq" id="WP_090594767.1">
    <property type="nucleotide sequence ID" value="NZ_LT629688.1"/>
</dbReference>
<organism evidence="1 2">
    <name type="scientific">Auraticoccus monumenti</name>
    <dbReference type="NCBI Taxonomy" id="675864"/>
    <lineage>
        <taxon>Bacteria</taxon>
        <taxon>Bacillati</taxon>
        <taxon>Actinomycetota</taxon>
        <taxon>Actinomycetes</taxon>
        <taxon>Propionibacteriales</taxon>
        <taxon>Propionibacteriaceae</taxon>
        <taxon>Auraticoccus</taxon>
    </lineage>
</organism>
<protein>
    <recommendedName>
        <fullName evidence="3">AAA domain-containing protein</fullName>
    </recommendedName>
</protein>
<dbReference type="EMBL" id="LT629688">
    <property type="protein sequence ID" value="SDE30993.1"/>
    <property type="molecule type" value="Genomic_DNA"/>
</dbReference>
<evidence type="ECO:0000313" key="1">
    <source>
        <dbReference type="EMBL" id="SDE30993.1"/>
    </source>
</evidence>
<keyword evidence="2" id="KW-1185">Reference proteome</keyword>
<evidence type="ECO:0000313" key="2">
    <source>
        <dbReference type="Proteomes" id="UP000198546"/>
    </source>
</evidence>
<proteinExistence type="predicted"/>
<sequence length="159" mass="16685">MHYVLGAPGSGKSSLAPLLRTLLPGRVVLDWDALMEPAGTLAGWPVREHPDTWGPYSDLVRAVVGQLGSSPVVLLTVCTPDELRGWPPGRWLLLDCDDTTRRTRLAPRGDLAEATGAVADAASYRALGLPVVDTTSLPLPDAARRLAAALAGSDARGDG</sequence>
<accession>A0A1G7BVG1</accession>
<name>A0A1G7BVG1_9ACTN</name>
<dbReference type="SUPFAM" id="SSF52540">
    <property type="entry name" value="P-loop containing nucleoside triphosphate hydrolases"/>
    <property type="match status" value="1"/>
</dbReference>
<dbReference type="Proteomes" id="UP000198546">
    <property type="component" value="Chromosome i"/>
</dbReference>
<reference evidence="1 2" key="1">
    <citation type="submission" date="2016-10" db="EMBL/GenBank/DDBJ databases">
        <authorList>
            <person name="de Groot N.N."/>
        </authorList>
    </citation>
    <scope>NUCLEOTIDE SEQUENCE [LARGE SCALE GENOMIC DNA]</scope>
    <source>
        <strain evidence="1 2">MON 2.2</strain>
    </source>
</reference>
<dbReference type="OrthoDB" id="8419617at2"/>
<dbReference type="STRING" id="675864.SAMN04489747_3080"/>